<dbReference type="EMBL" id="KN750145">
    <property type="protein sequence ID" value="KIH50300.1"/>
    <property type="molecule type" value="Genomic_DNA"/>
</dbReference>
<name>A0A0C2FNX3_9BILA</name>
<evidence type="ECO:0000313" key="2">
    <source>
        <dbReference type="Proteomes" id="UP000054047"/>
    </source>
</evidence>
<accession>A0A0C2FNX3</accession>
<organism evidence="1 2">
    <name type="scientific">Ancylostoma duodenale</name>
    <dbReference type="NCBI Taxonomy" id="51022"/>
    <lineage>
        <taxon>Eukaryota</taxon>
        <taxon>Metazoa</taxon>
        <taxon>Ecdysozoa</taxon>
        <taxon>Nematoda</taxon>
        <taxon>Chromadorea</taxon>
        <taxon>Rhabditida</taxon>
        <taxon>Rhabditina</taxon>
        <taxon>Rhabditomorpha</taxon>
        <taxon>Strongyloidea</taxon>
        <taxon>Ancylostomatidae</taxon>
        <taxon>Ancylostomatinae</taxon>
        <taxon>Ancylostoma</taxon>
    </lineage>
</organism>
<gene>
    <name evidence="1" type="ORF">ANCDUO_19626</name>
</gene>
<dbReference type="OrthoDB" id="5809639at2759"/>
<sequence length="188" mass="20831">MHMVACQSDAFAFANFAADISALTVKPSSPGDVAAVDEVGTADERHNRRFLIPVEKDHGSRQRGRPASYCGAFGVFGQQEVPIYRVGSEGFLKALPVFLDNILSPVLSNSHFATEIHHINGKGEDAGVVYCETQGHESEMLRIIDRKTKEIMYPPNNPYRVDVGGRPKNLRETCSLDRLFSAFLIFFL</sequence>
<proteinExistence type="predicted"/>
<dbReference type="MEROPS" id="M16.A12"/>
<dbReference type="GO" id="GO:0046872">
    <property type="term" value="F:metal ion binding"/>
    <property type="evidence" value="ECO:0007669"/>
    <property type="project" value="InterPro"/>
</dbReference>
<dbReference type="Gene3D" id="3.30.830.10">
    <property type="entry name" value="Metalloenzyme, LuxS/M16 peptidase-like"/>
    <property type="match status" value="1"/>
</dbReference>
<dbReference type="PANTHER" id="PTHR43016">
    <property type="entry name" value="PRESEQUENCE PROTEASE"/>
    <property type="match status" value="1"/>
</dbReference>
<reference evidence="1 2" key="1">
    <citation type="submission" date="2013-12" db="EMBL/GenBank/DDBJ databases">
        <title>Draft genome of the parsitic nematode Ancylostoma duodenale.</title>
        <authorList>
            <person name="Mitreva M."/>
        </authorList>
    </citation>
    <scope>NUCLEOTIDE SEQUENCE [LARGE SCALE GENOMIC DNA]</scope>
    <source>
        <strain evidence="1 2">Zhejiang</strain>
    </source>
</reference>
<dbReference type="PANTHER" id="PTHR43016:SF16">
    <property type="entry name" value="METALLOPROTEASE, PUTATIVE (AFU_ORTHOLOGUE AFUA_4G07610)-RELATED"/>
    <property type="match status" value="1"/>
</dbReference>
<protein>
    <submittedName>
        <fullName evidence="1">Uncharacterized protein</fullName>
    </submittedName>
</protein>
<dbReference type="AlphaFoldDB" id="A0A0C2FNX3"/>
<keyword evidence="2" id="KW-1185">Reference proteome</keyword>
<dbReference type="Proteomes" id="UP000054047">
    <property type="component" value="Unassembled WGS sequence"/>
</dbReference>
<dbReference type="InterPro" id="IPR011249">
    <property type="entry name" value="Metalloenz_LuxS/M16"/>
</dbReference>
<dbReference type="SUPFAM" id="SSF63411">
    <property type="entry name" value="LuxS/MPP-like metallohydrolase"/>
    <property type="match status" value="1"/>
</dbReference>
<evidence type="ECO:0000313" key="1">
    <source>
        <dbReference type="EMBL" id="KIH50300.1"/>
    </source>
</evidence>